<dbReference type="PANTHER" id="PTHR24320:SF152">
    <property type="entry name" value="SHORT-CHAIN DEHYDROGENASE_REDUCTASE FAMILY PROTEIN"/>
    <property type="match status" value="1"/>
</dbReference>
<dbReference type="Proteomes" id="UP001203423">
    <property type="component" value="Unassembled WGS sequence"/>
</dbReference>
<reference evidence="3 4" key="1">
    <citation type="submission" date="2022-01" db="EMBL/GenBank/DDBJ databases">
        <title>Whole genome-based taxonomy of the Shewanellaceae.</title>
        <authorList>
            <person name="Martin-Rodriguez A.J."/>
        </authorList>
    </citation>
    <scope>NUCLEOTIDE SEQUENCE [LARGE SCALE GENOMIC DNA]</scope>
    <source>
        <strain evidence="3 4">DSM 17177</strain>
    </source>
</reference>
<protein>
    <submittedName>
        <fullName evidence="3">SDR family NAD(P)-dependent oxidoreductase</fullName>
    </submittedName>
</protein>
<evidence type="ECO:0000313" key="3">
    <source>
        <dbReference type="EMBL" id="MCL1126587.1"/>
    </source>
</evidence>
<dbReference type="InterPro" id="IPR002347">
    <property type="entry name" value="SDR_fam"/>
</dbReference>
<dbReference type="PANTHER" id="PTHR24320">
    <property type="entry name" value="RETINOL DEHYDROGENASE"/>
    <property type="match status" value="1"/>
</dbReference>
<evidence type="ECO:0000256" key="1">
    <source>
        <dbReference type="ARBA" id="ARBA00006484"/>
    </source>
</evidence>
<dbReference type="EMBL" id="JAKIKS010000095">
    <property type="protein sequence ID" value="MCL1126587.1"/>
    <property type="molecule type" value="Genomic_DNA"/>
</dbReference>
<dbReference type="RefSeq" id="WP_248942004.1">
    <property type="nucleotide sequence ID" value="NZ_JAKIKS010000095.1"/>
</dbReference>
<name>A0ABT0LFV1_9GAMM</name>
<proteinExistence type="inferred from homology"/>
<dbReference type="Gene3D" id="3.40.50.720">
    <property type="entry name" value="NAD(P)-binding Rossmann-like Domain"/>
    <property type="match status" value="1"/>
</dbReference>
<organism evidence="3 4">
    <name type="scientific">Shewanella surugensis</name>
    <dbReference type="NCBI Taxonomy" id="212020"/>
    <lineage>
        <taxon>Bacteria</taxon>
        <taxon>Pseudomonadati</taxon>
        <taxon>Pseudomonadota</taxon>
        <taxon>Gammaproteobacteria</taxon>
        <taxon>Alteromonadales</taxon>
        <taxon>Shewanellaceae</taxon>
        <taxon>Shewanella</taxon>
    </lineage>
</organism>
<gene>
    <name evidence="3" type="ORF">L2764_19365</name>
</gene>
<comment type="similarity">
    <text evidence="1">Belongs to the short-chain dehydrogenases/reductases (SDR) family.</text>
</comment>
<accession>A0ABT0LFV1</accession>
<dbReference type="PRINTS" id="PR00081">
    <property type="entry name" value="GDHRDH"/>
</dbReference>
<dbReference type="InterPro" id="IPR036291">
    <property type="entry name" value="NAD(P)-bd_dom_sf"/>
</dbReference>
<evidence type="ECO:0000256" key="2">
    <source>
        <dbReference type="ARBA" id="ARBA00023002"/>
    </source>
</evidence>
<comment type="caution">
    <text evidence="3">The sequence shown here is derived from an EMBL/GenBank/DDBJ whole genome shotgun (WGS) entry which is preliminary data.</text>
</comment>
<keyword evidence="2" id="KW-0560">Oxidoreductase</keyword>
<keyword evidence="4" id="KW-1185">Reference proteome</keyword>
<dbReference type="SUPFAM" id="SSF51735">
    <property type="entry name" value="NAD(P)-binding Rossmann-fold domains"/>
    <property type="match status" value="1"/>
</dbReference>
<sequence length="320" mass="34660">MSTQTIQSALITGANSGLGFEAAAQLAMQGATQIILLCRNLTKAKQAQTLLEQKTEKYVFEVIAADMTQLNSVTAAAVILKEKAISIELLLLNAGVWPGTDINHNQQGIETAFASTLLGHHVLTASLLNSNLLSKHARIIISGSELARGDFPGTHLLNITQFANEHFSGQLTTAITTAAKASSPYQYNANNHYSFVKLCVSWWAAALSRRLPSPMTVNSVSPGIAIGTNAKRHQPKRARLIMSFLLPLLRKSAPVNVAAKRYLDVAQFPPSINGEFYASVPGKFVGKLVKQTTPHLLLESHQEACWEALVELTQGIDFPH</sequence>
<evidence type="ECO:0000313" key="4">
    <source>
        <dbReference type="Proteomes" id="UP001203423"/>
    </source>
</evidence>
<dbReference type="Pfam" id="PF00106">
    <property type="entry name" value="adh_short"/>
    <property type="match status" value="1"/>
</dbReference>